<dbReference type="Gene3D" id="3.40.50.1110">
    <property type="entry name" value="SGNH hydrolase"/>
    <property type="match status" value="1"/>
</dbReference>
<dbReference type="CDD" id="cd01836">
    <property type="entry name" value="FeeA_FeeB_like"/>
    <property type="match status" value="1"/>
</dbReference>
<sequence>MINSNKIATVARDVLLAPVYLYQGRRIKRDTIRLPEPHGERHGHLQLNQAINTLSANTQKDGVRKMLNIMVVGDSAAAGVGSQTQQEALVGKLIPTLQQQSAIHTQFDELTWSLQATTGHTSFDILRRLYILPTPSQAVDVMVLSVGVNDTTANVSARKWQQQIEDIIAIAQRKFGVRELIFSSLPPMAQMPAIPTPLNNFIGAKASTLDSILQQVCTEHDSVTYMETDFPRMIEEHFNGKPIDIAVMFASDGFHPSSLMYGYWAQQLSELIVQVLDTPTA</sequence>
<comment type="caution">
    <text evidence="2">The sequence shown here is derived from an EMBL/GenBank/DDBJ whole genome shotgun (WGS) entry which is preliminary data.</text>
</comment>
<dbReference type="InterPro" id="IPR051532">
    <property type="entry name" value="Ester_Hydrolysis_Enzymes"/>
</dbReference>
<proteinExistence type="predicted"/>
<name>A0A2V4UDG8_9GAMM</name>
<evidence type="ECO:0000313" key="3">
    <source>
        <dbReference type="Proteomes" id="UP000247746"/>
    </source>
</evidence>
<accession>A0A2V4UDG8</accession>
<dbReference type="PANTHER" id="PTHR30383:SF5">
    <property type="entry name" value="SGNH HYDROLASE-TYPE ESTERASE DOMAIN-CONTAINING PROTEIN"/>
    <property type="match status" value="1"/>
</dbReference>
<evidence type="ECO:0000313" key="2">
    <source>
        <dbReference type="EMBL" id="PYE36719.1"/>
    </source>
</evidence>
<gene>
    <name evidence="2" type="ORF">DFP82_11168</name>
</gene>
<dbReference type="InterPro" id="IPR036514">
    <property type="entry name" value="SGNH_hydro_sf"/>
</dbReference>
<dbReference type="RefSeq" id="WP_245905726.1">
    <property type="nucleotide sequence ID" value="NZ_QJSU01000011.1"/>
</dbReference>
<dbReference type="Pfam" id="PF13472">
    <property type="entry name" value="Lipase_GDSL_2"/>
    <property type="match status" value="1"/>
</dbReference>
<evidence type="ECO:0000259" key="1">
    <source>
        <dbReference type="Pfam" id="PF13472"/>
    </source>
</evidence>
<dbReference type="InterPro" id="IPR013830">
    <property type="entry name" value="SGNH_hydro"/>
</dbReference>
<dbReference type="SUPFAM" id="SSF52266">
    <property type="entry name" value="SGNH hydrolase"/>
    <property type="match status" value="1"/>
</dbReference>
<protein>
    <submittedName>
        <fullName evidence="2">Lysophospholipase L1-like esterase</fullName>
    </submittedName>
</protein>
<organism evidence="2 3">
    <name type="scientific">Psychrobacter fozii</name>
    <dbReference type="NCBI Taxonomy" id="198480"/>
    <lineage>
        <taxon>Bacteria</taxon>
        <taxon>Pseudomonadati</taxon>
        <taxon>Pseudomonadota</taxon>
        <taxon>Gammaproteobacteria</taxon>
        <taxon>Moraxellales</taxon>
        <taxon>Moraxellaceae</taxon>
        <taxon>Psychrobacter</taxon>
    </lineage>
</organism>
<dbReference type="PANTHER" id="PTHR30383">
    <property type="entry name" value="THIOESTERASE 1/PROTEASE 1/LYSOPHOSPHOLIPASE L1"/>
    <property type="match status" value="1"/>
</dbReference>
<feature type="domain" description="SGNH hydrolase-type esterase" evidence="1">
    <location>
        <begin position="71"/>
        <end position="261"/>
    </location>
</feature>
<reference evidence="2 3" key="1">
    <citation type="submission" date="2018-06" db="EMBL/GenBank/DDBJ databases">
        <title>Genomic Encyclopedia of Type Strains, Phase III (KMG-III): the genomes of soil and plant-associated and newly described type strains.</title>
        <authorList>
            <person name="Whitman W."/>
        </authorList>
    </citation>
    <scope>NUCLEOTIDE SEQUENCE [LARGE SCALE GENOMIC DNA]</scope>
    <source>
        <strain evidence="2 3">CECT 5889</strain>
    </source>
</reference>
<dbReference type="AlphaFoldDB" id="A0A2V4UDG8"/>
<dbReference type="EMBL" id="QJSU01000011">
    <property type="protein sequence ID" value="PYE36719.1"/>
    <property type="molecule type" value="Genomic_DNA"/>
</dbReference>
<dbReference type="Proteomes" id="UP000247746">
    <property type="component" value="Unassembled WGS sequence"/>
</dbReference>
<dbReference type="GO" id="GO:0004622">
    <property type="term" value="F:phosphatidylcholine lysophospholipase activity"/>
    <property type="evidence" value="ECO:0007669"/>
    <property type="project" value="TreeGrafter"/>
</dbReference>
<keyword evidence="3" id="KW-1185">Reference proteome</keyword>